<dbReference type="RefSeq" id="WP_249655705.1">
    <property type="nucleotide sequence ID" value="NZ_JAMFMA010000001.1"/>
</dbReference>
<keyword evidence="2" id="KW-1185">Reference proteome</keyword>
<name>A0ABT0PQ38_9FLAO</name>
<reference evidence="1 2" key="1">
    <citation type="submission" date="2022-05" db="EMBL/GenBank/DDBJ databases">
        <authorList>
            <person name="Park J.-S."/>
        </authorList>
    </citation>
    <scope>NUCLEOTIDE SEQUENCE [LARGE SCALE GENOMIC DNA]</scope>
    <source>
        <strain evidence="1 2">2012CJ35-5</strain>
    </source>
</reference>
<protein>
    <recommendedName>
        <fullName evidence="3">Outer membrane protein beta-barrel domain-containing protein</fullName>
    </recommendedName>
</protein>
<sequence length="421" mass="48471">MKPKIFTAIVLCLLTSVLFSQEDSQKLSDSIVKIAIEKLEKNYEVTSNEVLGEFKLKKDSTDVILESDEGFLKSNMLDSSFTDRLKIKSVKIDIREGVIFDIRVKGKLKNDSVVFTNTRPINMQSLANNDFELEYRKKDLFSNKRNIYKVLLQDFLEYDYENGENYTVEKQLIELISGSENDAKVYGNKGLKSVIDFRIYSDFLGLINESPNGIVSFEGNSTFYLNPFSLAKGYNYLFKKVQTGINYSRFDNDDRTISIPLTDTLSIIQKSFLNIHTELDVFELRVDKRFPYKFFVKARGDLDITEINRDTTENKSNVSTISIGLGAGVQIERFSNFGLNTAFYYNRYQNNNVFDDGILNFNTIALTGEVYFYSNKEDQQNAFFLRLNYEQGTRDLSSKANFFTIQFGYKAQLNFQPKNGS</sequence>
<organism evidence="1 2">
    <name type="scientific">Flagellimonas spongiicola</name>
    <dbReference type="NCBI Taxonomy" id="2942208"/>
    <lineage>
        <taxon>Bacteria</taxon>
        <taxon>Pseudomonadati</taxon>
        <taxon>Bacteroidota</taxon>
        <taxon>Flavobacteriia</taxon>
        <taxon>Flavobacteriales</taxon>
        <taxon>Flavobacteriaceae</taxon>
        <taxon>Flagellimonas</taxon>
    </lineage>
</organism>
<evidence type="ECO:0008006" key="3">
    <source>
        <dbReference type="Google" id="ProtNLM"/>
    </source>
</evidence>
<accession>A0ABT0PQ38</accession>
<dbReference type="EMBL" id="JAMFMA010000001">
    <property type="protein sequence ID" value="MCL6272518.1"/>
    <property type="molecule type" value="Genomic_DNA"/>
</dbReference>
<comment type="caution">
    <text evidence="1">The sequence shown here is derived from an EMBL/GenBank/DDBJ whole genome shotgun (WGS) entry which is preliminary data.</text>
</comment>
<gene>
    <name evidence="1" type="ORF">M3P19_00775</name>
</gene>
<dbReference type="Proteomes" id="UP001203607">
    <property type="component" value="Unassembled WGS sequence"/>
</dbReference>
<proteinExistence type="predicted"/>
<evidence type="ECO:0000313" key="1">
    <source>
        <dbReference type="EMBL" id="MCL6272518.1"/>
    </source>
</evidence>
<evidence type="ECO:0000313" key="2">
    <source>
        <dbReference type="Proteomes" id="UP001203607"/>
    </source>
</evidence>